<protein>
    <submittedName>
        <fullName evidence="3">Formiminoglutamate deiminase</fullName>
    </submittedName>
</protein>
<dbReference type="PANTHER" id="PTHR43794:SF11">
    <property type="entry name" value="AMIDOHYDROLASE-RELATED DOMAIN-CONTAINING PROTEIN"/>
    <property type="match status" value="1"/>
</dbReference>
<dbReference type="GO" id="GO:0016810">
    <property type="term" value="F:hydrolase activity, acting on carbon-nitrogen (but not peptide) bonds"/>
    <property type="evidence" value="ECO:0007669"/>
    <property type="project" value="InterPro"/>
</dbReference>
<dbReference type="Gene3D" id="2.30.40.10">
    <property type="entry name" value="Urease, subunit C, domain 1"/>
    <property type="match status" value="1"/>
</dbReference>
<dbReference type="Proteomes" id="UP000523007">
    <property type="component" value="Unassembled WGS sequence"/>
</dbReference>
<evidence type="ECO:0000313" key="4">
    <source>
        <dbReference type="Proteomes" id="UP000523007"/>
    </source>
</evidence>
<feature type="domain" description="Amidohydrolase-related" evidence="2">
    <location>
        <begin position="79"/>
        <end position="463"/>
    </location>
</feature>
<evidence type="ECO:0000256" key="1">
    <source>
        <dbReference type="ARBA" id="ARBA00022801"/>
    </source>
</evidence>
<dbReference type="NCBIfam" id="NF006681">
    <property type="entry name" value="PRK09229.1-2"/>
    <property type="match status" value="1"/>
</dbReference>
<sequence>MSSGDMGARSTVAVLERELHAGDEGENPRYWCEWAWTGEPGAVVAPGVLVEVDTGGRIVAVTPDTAAPADAEWLPGLTIAGLANTHSHAFHRALRGRTHAGGGSFWTWREQMYGVAERLTPDSYFRLARAVYAEMALTGITAVGEFHYMHHAPGGKPYDDPNTMGAALVAAAGEAGIRITVLDTCYLAGGIAPDGRHRPPEPRQARFTDGDADAWVARVDAFRPSSAHARGGAAVHSVRAVPVDQLAPIVAWADEARAPLHAHVSEQPAENEAAMAAYGRTPTAVLARARALGERTTLVHATHLSDGDVRAIRAAEAGVCLCPTTERDLADGIARTGDLVAAASGEKPAVRISLGTDQHAQIDMFDEMRGAELHERLRTGRRGTLDAQHLYRAGTANGHAALGWGTATAPEAGALRPGARADLVNISLDSVRLAGFEPAHAPGTAVFAATAADIRHVMADGQWIVRDRAHLSVPDTALELGSVIRELYA</sequence>
<dbReference type="PANTHER" id="PTHR43794">
    <property type="entry name" value="AMINOHYDROLASE SSNA-RELATED"/>
    <property type="match status" value="1"/>
</dbReference>
<organism evidence="3 4">
    <name type="scientific">Lipingzhangella halophila</name>
    <dbReference type="NCBI Taxonomy" id="1783352"/>
    <lineage>
        <taxon>Bacteria</taxon>
        <taxon>Bacillati</taxon>
        <taxon>Actinomycetota</taxon>
        <taxon>Actinomycetes</taxon>
        <taxon>Streptosporangiales</taxon>
        <taxon>Nocardiopsidaceae</taxon>
        <taxon>Lipingzhangella</taxon>
    </lineage>
</organism>
<dbReference type="Gene3D" id="3.20.20.140">
    <property type="entry name" value="Metal-dependent hydrolases"/>
    <property type="match status" value="1"/>
</dbReference>
<dbReference type="AlphaFoldDB" id="A0A7W7RIZ6"/>
<evidence type="ECO:0000259" key="2">
    <source>
        <dbReference type="Pfam" id="PF01979"/>
    </source>
</evidence>
<dbReference type="InterPro" id="IPR010252">
    <property type="entry name" value="HutF"/>
</dbReference>
<proteinExistence type="predicted"/>
<dbReference type="InterPro" id="IPR032466">
    <property type="entry name" value="Metal_Hydrolase"/>
</dbReference>
<dbReference type="InterPro" id="IPR011059">
    <property type="entry name" value="Metal-dep_hydrolase_composite"/>
</dbReference>
<dbReference type="SUPFAM" id="SSF51556">
    <property type="entry name" value="Metallo-dependent hydrolases"/>
    <property type="match status" value="1"/>
</dbReference>
<dbReference type="NCBIfam" id="TIGR02022">
    <property type="entry name" value="hutF"/>
    <property type="match status" value="1"/>
</dbReference>
<evidence type="ECO:0000313" key="3">
    <source>
        <dbReference type="EMBL" id="MBB4932438.1"/>
    </source>
</evidence>
<dbReference type="InterPro" id="IPR050287">
    <property type="entry name" value="MTA/SAH_deaminase"/>
</dbReference>
<dbReference type="SUPFAM" id="SSF51338">
    <property type="entry name" value="Composite domain of metallo-dependent hydrolases"/>
    <property type="match status" value="1"/>
</dbReference>
<dbReference type="EMBL" id="JACHJT010000001">
    <property type="protein sequence ID" value="MBB4932438.1"/>
    <property type="molecule type" value="Genomic_DNA"/>
</dbReference>
<accession>A0A7W7RIZ6</accession>
<gene>
    <name evidence="3" type="ORF">F4561_003258</name>
</gene>
<comment type="caution">
    <text evidence="3">The sequence shown here is derived from an EMBL/GenBank/DDBJ whole genome shotgun (WGS) entry which is preliminary data.</text>
</comment>
<reference evidence="3 4" key="1">
    <citation type="submission" date="2020-08" db="EMBL/GenBank/DDBJ databases">
        <title>Sequencing the genomes of 1000 actinobacteria strains.</title>
        <authorList>
            <person name="Klenk H.-P."/>
        </authorList>
    </citation>
    <scope>NUCLEOTIDE SEQUENCE [LARGE SCALE GENOMIC DNA]</scope>
    <source>
        <strain evidence="3 4">DSM 102030</strain>
    </source>
</reference>
<name>A0A7W7RIZ6_9ACTN</name>
<dbReference type="InterPro" id="IPR006680">
    <property type="entry name" value="Amidohydro-rel"/>
</dbReference>
<dbReference type="Pfam" id="PF01979">
    <property type="entry name" value="Amidohydro_1"/>
    <property type="match status" value="1"/>
</dbReference>
<keyword evidence="4" id="KW-1185">Reference proteome</keyword>
<keyword evidence="1" id="KW-0378">Hydrolase</keyword>